<protein>
    <recommendedName>
        <fullName evidence="3">Ankyrin repeat domain-containing protein</fullName>
    </recommendedName>
</protein>
<gene>
    <name evidence="1" type="ORF">BSTOLATCC_MIC57026</name>
</gene>
<dbReference type="InterPro" id="IPR002110">
    <property type="entry name" value="Ankyrin_rpt"/>
</dbReference>
<comment type="caution">
    <text evidence="1">The sequence shown here is derived from an EMBL/GenBank/DDBJ whole genome shotgun (WGS) entry which is preliminary data.</text>
</comment>
<accession>A0AAU9JYH6</accession>
<dbReference type="InterPro" id="IPR036770">
    <property type="entry name" value="Ankyrin_rpt-contain_sf"/>
</dbReference>
<reference evidence="1" key="1">
    <citation type="submission" date="2021-09" db="EMBL/GenBank/DDBJ databases">
        <authorList>
            <consortium name="AG Swart"/>
            <person name="Singh M."/>
            <person name="Singh A."/>
            <person name="Seah K."/>
            <person name="Emmerich C."/>
        </authorList>
    </citation>
    <scope>NUCLEOTIDE SEQUENCE</scope>
    <source>
        <strain evidence="1">ATCC30299</strain>
    </source>
</reference>
<keyword evidence="2" id="KW-1185">Reference proteome</keyword>
<organism evidence="1 2">
    <name type="scientific">Blepharisma stoltei</name>
    <dbReference type="NCBI Taxonomy" id="1481888"/>
    <lineage>
        <taxon>Eukaryota</taxon>
        <taxon>Sar</taxon>
        <taxon>Alveolata</taxon>
        <taxon>Ciliophora</taxon>
        <taxon>Postciliodesmatophora</taxon>
        <taxon>Heterotrichea</taxon>
        <taxon>Heterotrichida</taxon>
        <taxon>Blepharismidae</taxon>
        <taxon>Blepharisma</taxon>
    </lineage>
</organism>
<sequence>MGCSCSKNQHESNIEALNLRIKEAIERNNPHSLEHLIKSSVDQSKSITEFSLLNDPVTTVQEIKLNPLGYALWLGRTEVFKYLHKRLGADINFMEKLFKNHGITSIDIICQQGYLEILIYYLPIYLANHKEASPQISTGESLTVDFERAAFSDVPIKSSVTAVLSACDKGYINIIDYLNTYFRNAGYVPYYLDIDYQDEHQGENCAMIACRNGNYPMIKFLYETCHANFQAKNKRNESVIQITAAGSRKNMHRDYHEIFVYLIEKVGCDATYNYEETLLLLESRATIRYIEKILGDKGIYIQKSDLEISNKIRRSQSRRLNGEELKAEEALTKDFNISKMIEDDKNDPKSILSSISLNDSKLETPFVSVIDGVS</sequence>
<dbReference type="Proteomes" id="UP001162131">
    <property type="component" value="Unassembled WGS sequence"/>
</dbReference>
<dbReference type="SUPFAM" id="SSF48403">
    <property type="entry name" value="Ankyrin repeat"/>
    <property type="match status" value="1"/>
</dbReference>
<dbReference type="SMART" id="SM00248">
    <property type="entry name" value="ANK"/>
    <property type="match status" value="4"/>
</dbReference>
<proteinExistence type="predicted"/>
<dbReference type="Gene3D" id="1.25.40.20">
    <property type="entry name" value="Ankyrin repeat-containing domain"/>
    <property type="match status" value="2"/>
</dbReference>
<evidence type="ECO:0000313" key="2">
    <source>
        <dbReference type="Proteomes" id="UP001162131"/>
    </source>
</evidence>
<dbReference type="AlphaFoldDB" id="A0AAU9JYH6"/>
<dbReference type="Pfam" id="PF13606">
    <property type="entry name" value="Ank_3"/>
    <property type="match status" value="1"/>
</dbReference>
<evidence type="ECO:0008006" key="3">
    <source>
        <dbReference type="Google" id="ProtNLM"/>
    </source>
</evidence>
<name>A0AAU9JYH6_9CILI</name>
<dbReference type="EMBL" id="CAJZBQ010000055">
    <property type="protein sequence ID" value="CAG9332734.1"/>
    <property type="molecule type" value="Genomic_DNA"/>
</dbReference>
<evidence type="ECO:0000313" key="1">
    <source>
        <dbReference type="EMBL" id="CAG9332734.1"/>
    </source>
</evidence>